<reference evidence="4" key="2">
    <citation type="submission" date="2023-03" db="EMBL/GenBank/DDBJ databases">
        <title>Bacterial isolates from washroom surfaces on a university campus.</title>
        <authorList>
            <person name="Holman D.B."/>
            <person name="Gzyl K.E."/>
            <person name="Taheri A.E."/>
        </authorList>
    </citation>
    <scope>NUCLEOTIDE SEQUENCE</scope>
    <source>
        <strain evidence="4">RD03</strain>
    </source>
</reference>
<dbReference type="Pfam" id="PF08223">
    <property type="entry name" value="PaaX_C"/>
    <property type="match status" value="1"/>
</dbReference>
<name>A0A8E2I7R4_9BACI</name>
<evidence type="ECO:0000313" key="6">
    <source>
        <dbReference type="Proteomes" id="UP000189761"/>
    </source>
</evidence>
<keyword evidence="6" id="KW-1185">Reference proteome</keyword>
<comment type="caution">
    <text evidence="5">The sequence shown here is derived from an EMBL/GenBank/DDBJ whole genome shotgun (WGS) entry which is preliminary data.</text>
</comment>
<dbReference type="RefSeq" id="WP_058003410.1">
    <property type="nucleotide sequence ID" value="NZ_CP065424.1"/>
</dbReference>
<proteinExistence type="predicted"/>
<evidence type="ECO:0000259" key="2">
    <source>
        <dbReference type="Pfam" id="PF08223"/>
    </source>
</evidence>
<dbReference type="Proteomes" id="UP000189761">
    <property type="component" value="Unassembled WGS sequence"/>
</dbReference>
<gene>
    <name evidence="4" type="primary">paaX</name>
    <name evidence="5" type="ORF">BWZ43_13505</name>
    <name evidence="4" type="ORF">P5X88_12560</name>
</gene>
<sequence>MKGNLNTRSMIFTIFGDYIRHYGNEIWIGSLIQLLKEFGHNEQSVRAAMSRMNKQGWVEARKIGNKSYYYLTPRGDDRMDEAATRIYKLKQEKWNGKWTMLTYSIPEDKRSIRDELRKELVWSGFGPIANSCWISPNPLIKQVHTLVDKYDISNYVHVFITEYKGPHENQRLIQECWDIEEINAQYKRFIDRYHPKYETVKKRIQTGNMSPADCFVERTKLVHEYRKFLFIDPGLPEELLPKKWLGNQAALLFSDYHKELAVPAGQFFESIFKKENQLHRKNKSFDILQHPLILEESGERL</sequence>
<dbReference type="PANTHER" id="PTHR30319">
    <property type="entry name" value="PHENYLACETIC ACID REGULATOR-RELATED TRANSCRIPTIONAL REPRESSOR"/>
    <property type="match status" value="1"/>
</dbReference>
<dbReference type="PANTHER" id="PTHR30319:SF1">
    <property type="entry name" value="TRANSCRIPTIONAL REPRESSOR PAAX"/>
    <property type="match status" value="1"/>
</dbReference>
<evidence type="ECO:0000259" key="3">
    <source>
        <dbReference type="Pfam" id="PF20803"/>
    </source>
</evidence>
<dbReference type="InterPro" id="IPR048846">
    <property type="entry name" value="PaaX-like_central"/>
</dbReference>
<dbReference type="Proteomes" id="UP001159179">
    <property type="component" value="Unassembled WGS sequence"/>
</dbReference>
<dbReference type="InterPro" id="IPR012906">
    <property type="entry name" value="PaaX-like_N"/>
</dbReference>
<evidence type="ECO:0000259" key="1">
    <source>
        <dbReference type="Pfam" id="PF07848"/>
    </source>
</evidence>
<dbReference type="Pfam" id="PF20803">
    <property type="entry name" value="PaaX_M"/>
    <property type="match status" value="1"/>
</dbReference>
<dbReference type="SUPFAM" id="SSF46785">
    <property type="entry name" value="Winged helix' DNA-binding domain"/>
    <property type="match status" value="1"/>
</dbReference>
<dbReference type="Gene3D" id="3.30.70.2650">
    <property type="match status" value="1"/>
</dbReference>
<dbReference type="Pfam" id="PF07848">
    <property type="entry name" value="PaaX"/>
    <property type="match status" value="1"/>
</dbReference>
<accession>A0A8E2I7R4</accession>
<evidence type="ECO:0000313" key="5">
    <source>
        <dbReference type="EMBL" id="OOP67872.1"/>
    </source>
</evidence>
<dbReference type="NCBIfam" id="TIGR02277">
    <property type="entry name" value="PaaX_trns_reg"/>
    <property type="match status" value="1"/>
</dbReference>
<dbReference type="InterPro" id="IPR011965">
    <property type="entry name" value="PaaX_trns_reg"/>
</dbReference>
<dbReference type="InterPro" id="IPR036390">
    <property type="entry name" value="WH_DNA-bd_sf"/>
</dbReference>
<dbReference type="GO" id="GO:0006351">
    <property type="term" value="P:DNA-templated transcription"/>
    <property type="evidence" value="ECO:0007669"/>
    <property type="project" value="InterPro"/>
</dbReference>
<dbReference type="AlphaFoldDB" id="A0A8E2I7R4"/>
<dbReference type="Gene3D" id="1.10.10.10">
    <property type="entry name" value="Winged helix-like DNA-binding domain superfamily/Winged helix DNA-binding domain"/>
    <property type="match status" value="1"/>
</dbReference>
<organism evidence="5 6">
    <name type="scientific">Heyndrickxia oleronia</name>
    <dbReference type="NCBI Taxonomy" id="38875"/>
    <lineage>
        <taxon>Bacteria</taxon>
        <taxon>Bacillati</taxon>
        <taxon>Bacillota</taxon>
        <taxon>Bacilli</taxon>
        <taxon>Bacillales</taxon>
        <taxon>Bacillaceae</taxon>
        <taxon>Heyndrickxia</taxon>
    </lineage>
</organism>
<feature type="domain" description="Transcriptional repressor PaaX-like central Cas2-like" evidence="3">
    <location>
        <begin position="92"/>
        <end position="172"/>
    </location>
</feature>
<evidence type="ECO:0000313" key="4">
    <source>
        <dbReference type="EMBL" id="MDH5161774.1"/>
    </source>
</evidence>
<dbReference type="PIRSF" id="PIRSF020623">
    <property type="entry name" value="PaaX"/>
    <property type="match status" value="1"/>
</dbReference>
<dbReference type="InterPro" id="IPR036388">
    <property type="entry name" value="WH-like_DNA-bd_sf"/>
</dbReference>
<dbReference type="Gene3D" id="1.20.58.1460">
    <property type="match status" value="1"/>
</dbReference>
<feature type="domain" description="Transcriptional repressor PaaX-like C-terminal" evidence="2">
    <location>
        <begin position="177"/>
        <end position="269"/>
    </location>
</feature>
<dbReference type="InterPro" id="IPR013225">
    <property type="entry name" value="PaaX_C"/>
</dbReference>
<reference evidence="5 6" key="1">
    <citation type="submission" date="2017-01" db="EMBL/GenBank/DDBJ databases">
        <title>Draft genome sequence of Bacillus oleronius.</title>
        <authorList>
            <person name="Allam M."/>
        </authorList>
    </citation>
    <scope>NUCLEOTIDE SEQUENCE [LARGE SCALE GENOMIC DNA]</scope>
    <source>
        <strain evidence="5 6">DSM 9356</strain>
    </source>
</reference>
<dbReference type="EMBL" id="JAROYP010000006">
    <property type="protein sequence ID" value="MDH5161774.1"/>
    <property type="molecule type" value="Genomic_DNA"/>
</dbReference>
<dbReference type="EMBL" id="MTLA01000153">
    <property type="protein sequence ID" value="OOP67872.1"/>
    <property type="molecule type" value="Genomic_DNA"/>
</dbReference>
<feature type="domain" description="Transcriptional repressor PaaX-like N-terminal" evidence="1">
    <location>
        <begin position="7"/>
        <end position="74"/>
    </location>
</feature>
<protein>
    <submittedName>
        <fullName evidence="5">Phenylacetic acid degradation operon negative regulatory protein PaaX</fullName>
    </submittedName>
</protein>